<comment type="caution">
    <text evidence="4">The sequence shown here is derived from an EMBL/GenBank/DDBJ whole genome shotgun (WGS) entry which is preliminary data.</text>
</comment>
<evidence type="ECO:0000313" key="5">
    <source>
        <dbReference type="Proteomes" id="UP001139031"/>
    </source>
</evidence>
<dbReference type="PANTHER" id="PTHR43640">
    <property type="entry name" value="OS07G0260300 PROTEIN"/>
    <property type="match status" value="1"/>
</dbReference>
<keyword evidence="2" id="KW-0732">Signal</keyword>
<dbReference type="PANTHER" id="PTHR43640:SF1">
    <property type="entry name" value="THIOREDOXIN-DEPENDENT PEROXIREDOXIN"/>
    <property type="match status" value="1"/>
</dbReference>
<feature type="domain" description="Thioredoxin" evidence="3">
    <location>
        <begin position="58"/>
        <end position="216"/>
    </location>
</feature>
<keyword evidence="5" id="KW-1185">Reference proteome</keyword>
<feature type="region of interest" description="Disordered" evidence="1">
    <location>
        <begin position="17"/>
        <end position="58"/>
    </location>
</feature>
<name>A0ABS7TPV7_9BACT</name>
<feature type="signal peptide" evidence="2">
    <location>
        <begin position="1"/>
        <end position="24"/>
    </location>
</feature>
<evidence type="ECO:0000313" key="4">
    <source>
        <dbReference type="EMBL" id="MBZ5710256.1"/>
    </source>
</evidence>
<proteinExistence type="predicted"/>
<feature type="chain" id="PRO_5046072673" evidence="2">
    <location>
        <begin position="25"/>
        <end position="236"/>
    </location>
</feature>
<dbReference type="Proteomes" id="UP001139031">
    <property type="component" value="Unassembled WGS sequence"/>
</dbReference>
<dbReference type="InterPro" id="IPR036249">
    <property type="entry name" value="Thioredoxin-like_sf"/>
</dbReference>
<dbReference type="InterPro" id="IPR013740">
    <property type="entry name" value="Redoxin"/>
</dbReference>
<accession>A0ABS7TPV7</accession>
<dbReference type="Gene3D" id="3.40.30.10">
    <property type="entry name" value="Glutaredoxin"/>
    <property type="match status" value="1"/>
</dbReference>
<organism evidence="4 5">
    <name type="scientific">Nannocystis pusilla</name>
    <dbReference type="NCBI Taxonomy" id="889268"/>
    <lineage>
        <taxon>Bacteria</taxon>
        <taxon>Pseudomonadati</taxon>
        <taxon>Myxococcota</taxon>
        <taxon>Polyangia</taxon>
        <taxon>Nannocystales</taxon>
        <taxon>Nannocystaceae</taxon>
        <taxon>Nannocystis</taxon>
    </lineage>
</organism>
<dbReference type="PROSITE" id="PS51257">
    <property type="entry name" value="PROKAR_LIPOPROTEIN"/>
    <property type="match status" value="1"/>
</dbReference>
<dbReference type="RefSeq" id="WP_224192027.1">
    <property type="nucleotide sequence ID" value="NZ_JAIRAU010000015.1"/>
</dbReference>
<protein>
    <submittedName>
        <fullName evidence="4">Redoxin family protein</fullName>
    </submittedName>
</protein>
<dbReference type="SUPFAM" id="SSF52833">
    <property type="entry name" value="Thioredoxin-like"/>
    <property type="match status" value="1"/>
</dbReference>
<dbReference type="Pfam" id="PF08534">
    <property type="entry name" value="Redoxin"/>
    <property type="match status" value="1"/>
</dbReference>
<evidence type="ECO:0000256" key="2">
    <source>
        <dbReference type="SAM" id="SignalP"/>
    </source>
</evidence>
<dbReference type="InterPro" id="IPR013766">
    <property type="entry name" value="Thioredoxin_domain"/>
</dbReference>
<feature type="compositionally biased region" description="Low complexity" evidence="1">
    <location>
        <begin position="48"/>
        <end position="58"/>
    </location>
</feature>
<evidence type="ECO:0000256" key="1">
    <source>
        <dbReference type="SAM" id="MobiDB-lite"/>
    </source>
</evidence>
<sequence>MTPRTLLALALALTACDGAKPPQAAETPNKTPPAGGEAKTPPPPESAPSPLADPSAVAAIGKPAPDFTLATADGKTVKLSDLRGKTVVLEWFNPECPFVKAAHDAGPLKELAAKTTAASPTVAWLAINSGAPGKQGHGAEVNLAAAKTWSLAHPILLDETGAVGHAYGATNTPHMYIVDAEGALVYRGGLDNAPMGEPDGGTRVALFEDALAAVLAGKPVATADTRAWGCTVKYAK</sequence>
<gene>
    <name evidence="4" type="ORF">K7C98_13405</name>
</gene>
<dbReference type="EMBL" id="JAIRAU010000015">
    <property type="protein sequence ID" value="MBZ5710256.1"/>
    <property type="molecule type" value="Genomic_DNA"/>
</dbReference>
<dbReference type="InterPro" id="IPR047262">
    <property type="entry name" value="PRX-like1"/>
</dbReference>
<reference evidence="4" key="1">
    <citation type="submission" date="2021-08" db="EMBL/GenBank/DDBJ databases">
        <authorList>
            <person name="Stevens D.C."/>
        </authorList>
    </citation>
    <scope>NUCLEOTIDE SEQUENCE</scope>
    <source>
        <strain evidence="4">DSM 53165</strain>
    </source>
</reference>
<evidence type="ECO:0000259" key="3">
    <source>
        <dbReference type="PROSITE" id="PS51352"/>
    </source>
</evidence>
<dbReference type="PROSITE" id="PS51352">
    <property type="entry name" value="THIOREDOXIN_2"/>
    <property type="match status" value="1"/>
</dbReference>